<evidence type="ECO:0000256" key="12">
    <source>
        <dbReference type="ARBA" id="ARBA00023136"/>
    </source>
</evidence>
<dbReference type="InterPro" id="IPR001841">
    <property type="entry name" value="Znf_RING"/>
</dbReference>
<keyword evidence="8 14" id="KW-0863">Zinc-finger</keyword>
<dbReference type="SUPFAM" id="SSF57850">
    <property type="entry name" value="RING/U-box"/>
    <property type="match status" value="1"/>
</dbReference>
<dbReference type="InterPro" id="IPR013083">
    <property type="entry name" value="Znf_RING/FYVE/PHD"/>
</dbReference>
<proteinExistence type="inferred from homology"/>
<dbReference type="Pfam" id="PF13639">
    <property type="entry name" value="zf-RING_2"/>
    <property type="match status" value="1"/>
</dbReference>
<evidence type="ECO:0000256" key="16">
    <source>
        <dbReference type="SAM" id="Phobius"/>
    </source>
</evidence>
<name>A0ABC8RVE7_9AQUA</name>
<dbReference type="GO" id="GO:0061630">
    <property type="term" value="F:ubiquitin protein ligase activity"/>
    <property type="evidence" value="ECO:0007669"/>
    <property type="project" value="UniProtKB-EC"/>
</dbReference>
<evidence type="ECO:0000256" key="5">
    <source>
        <dbReference type="ARBA" id="ARBA00022679"/>
    </source>
</evidence>
<dbReference type="SMART" id="SM00184">
    <property type="entry name" value="RING"/>
    <property type="match status" value="1"/>
</dbReference>
<feature type="region of interest" description="Disordered" evidence="15">
    <location>
        <begin position="1"/>
        <end position="20"/>
    </location>
</feature>
<evidence type="ECO:0000256" key="10">
    <source>
        <dbReference type="ARBA" id="ARBA00022833"/>
    </source>
</evidence>
<keyword evidence="10" id="KW-0862">Zinc</keyword>
<comment type="subcellular location">
    <subcellularLocation>
        <location evidence="2">Membrane</location>
        <topology evidence="2">Single-pass membrane protein</topology>
    </subcellularLocation>
</comment>
<sequence>MNTTSTSQTPIESNDATAGMGGQSRGSFGYDIGISLGLLIVIVIITYASYICTRIRGVTDLRHPSTHRTSIDTSSTSDDDSIIIQQGLDEATILTYPKLLYSEAKLHKGFADTSGCSICLADYVDANMLRQLPDCGHLFHPACIDPWLRLHPTCPICRNSPVPTPLATPFAVVVHVATG</sequence>
<comment type="catalytic activity">
    <reaction evidence="1">
        <text>S-ubiquitinyl-[E2 ubiquitin-conjugating enzyme]-L-cysteine + [acceptor protein]-L-lysine = [E2 ubiquitin-conjugating enzyme]-L-cysteine + N(6)-ubiquitinyl-[acceptor protein]-L-lysine.</text>
        <dbReference type="EC" id="2.3.2.27"/>
    </reaction>
</comment>
<dbReference type="GO" id="GO:0016020">
    <property type="term" value="C:membrane"/>
    <property type="evidence" value="ECO:0007669"/>
    <property type="project" value="UniProtKB-SubCell"/>
</dbReference>
<keyword evidence="7" id="KW-0479">Metal-binding</keyword>
<evidence type="ECO:0000256" key="2">
    <source>
        <dbReference type="ARBA" id="ARBA00004167"/>
    </source>
</evidence>
<evidence type="ECO:0000256" key="4">
    <source>
        <dbReference type="ARBA" id="ARBA00012483"/>
    </source>
</evidence>
<keyword evidence="5" id="KW-0808">Transferase</keyword>
<evidence type="ECO:0000256" key="7">
    <source>
        <dbReference type="ARBA" id="ARBA00022723"/>
    </source>
</evidence>
<keyword evidence="12 16" id="KW-0472">Membrane</keyword>
<evidence type="ECO:0000313" key="19">
    <source>
        <dbReference type="Proteomes" id="UP001642360"/>
    </source>
</evidence>
<evidence type="ECO:0000256" key="3">
    <source>
        <dbReference type="ARBA" id="ARBA00004906"/>
    </source>
</evidence>
<dbReference type="AlphaFoldDB" id="A0ABC8RVE7"/>
<keyword evidence="9" id="KW-0833">Ubl conjugation pathway</keyword>
<accession>A0ABC8RVE7</accession>
<keyword evidence="19" id="KW-1185">Reference proteome</keyword>
<dbReference type="PROSITE" id="PS50089">
    <property type="entry name" value="ZF_RING_2"/>
    <property type="match status" value="1"/>
</dbReference>
<keyword evidence="11 16" id="KW-1133">Transmembrane helix</keyword>
<dbReference type="GO" id="GO:0008270">
    <property type="term" value="F:zinc ion binding"/>
    <property type="evidence" value="ECO:0007669"/>
    <property type="project" value="UniProtKB-KW"/>
</dbReference>
<feature type="domain" description="RING-type" evidence="17">
    <location>
        <begin position="116"/>
        <end position="158"/>
    </location>
</feature>
<evidence type="ECO:0000256" key="13">
    <source>
        <dbReference type="ARBA" id="ARBA00024209"/>
    </source>
</evidence>
<evidence type="ECO:0000256" key="15">
    <source>
        <dbReference type="SAM" id="MobiDB-lite"/>
    </source>
</evidence>
<evidence type="ECO:0000256" key="14">
    <source>
        <dbReference type="PROSITE-ProRule" id="PRU00175"/>
    </source>
</evidence>
<comment type="pathway">
    <text evidence="3">Protein modification; protein ubiquitination.</text>
</comment>
<reference evidence="18 19" key="1">
    <citation type="submission" date="2024-02" db="EMBL/GenBank/DDBJ databases">
        <authorList>
            <person name="Vignale AGUSTIN F."/>
            <person name="Sosa J E."/>
            <person name="Modenutti C."/>
        </authorList>
    </citation>
    <scope>NUCLEOTIDE SEQUENCE [LARGE SCALE GENOMIC DNA]</scope>
</reference>
<comment type="caution">
    <text evidence="18">The sequence shown here is derived from an EMBL/GenBank/DDBJ whole genome shotgun (WGS) entry which is preliminary data.</text>
</comment>
<dbReference type="EC" id="2.3.2.27" evidence="4"/>
<evidence type="ECO:0000313" key="18">
    <source>
        <dbReference type="EMBL" id="CAK9145962.1"/>
    </source>
</evidence>
<dbReference type="PANTHER" id="PTHR46719">
    <property type="entry name" value="TRANSCRIPTION FACTOR C2H2 FAMILY-RELATED"/>
    <property type="match status" value="1"/>
</dbReference>
<feature type="transmembrane region" description="Helical" evidence="16">
    <location>
        <begin position="32"/>
        <end position="52"/>
    </location>
</feature>
<dbReference type="CDD" id="cd16461">
    <property type="entry name" value="RING-H2_EL5-like"/>
    <property type="match status" value="1"/>
</dbReference>
<dbReference type="Proteomes" id="UP001642360">
    <property type="component" value="Unassembled WGS sequence"/>
</dbReference>
<evidence type="ECO:0000256" key="9">
    <source>
        <dbReference type="ARBA" id="ARBA00022786"/>
    </source>
</evidence>
<evidence type="ECO:0000259" key="17">
    <source>
        <dbReference type="PROSITE" id="PS50089"/>
    </source>
</evidence>
<evidence type="ECO:0000256" key="6">
    <source>
        <dbReference type="ARBA" id="ARBA00022692"/>
    </source>
</evidence>
<evidence type="ECO:0000256" key="1">
    <source>
        <dbReference type="ARBA" id="ARBA00000900"/>
    </source>
</evidence>
<dbReference type="FunFam" id="3.30.40.10:FF:000187">
    <property type="entry name" value="E3 ubiquitin-protein ligase ATL6"/>
    <property type="match status" value="1"/>
</dbReference>
<gene>
    <name evidence="18" type="ORF">ILEXP_LOCUS13778</name>
</gene>
<keyword evidence="6 16" id="KW-0812">Transmembrane</keyword>
<dbReference type="PANTHER" id="PTHR46719:SF15">
    <property type="entry name" value="RING-H2 FINGER PROTEIN ATL70-LIKE"/>
    <property type="match status" value="1"/>
</dbReference>
<comment type="similarity">
    <text evidence="13">Belongs to the RING-type zinc finger family. ATL subfamily.</text>
</comment>
<dbReference type="Gene3D" id="3.30.40.10">
    <property type="entry name" value="Zinc/RING finger domain, C3HC4 (zinc finger)"/>
    <property type="match status" value="1"/>
</dbReference>
<protein>
    <recommendedName>
        <fullName evidence="4">RING-type E3 ubiquitin transferase</fullName>
        <ecNumber evidence="4">2.3.2.27</ecNumber>
    </recommendedName>
</protein>
<evidence type="ECO:0000256" key="11">
    <source>
        <dbReference type="ARBA" id="ARBA00022989"/>
    </source>
</evidence>
<organism evidence="18 19">
    <name type="scientific">Ilex paraguariensis</name>
    <name type="common">yerba mate</name>
    <dbReference type="NCBI Taxonomy" id="185542"/>
    <lineage>
        <taxon>Eukaryota</taxon>
        <taxon>Viridiplantae</taxon>
        <taxon>Streptophyta</taxon>
        <taxon>Embryophyta</taxon>
        <taxon>Tracheophyta</taxon>
        <taxon>Spermatophyta</taxon>
        <taxon>Magnoliopsida</taxon>
        <taxon>eudicotyledons</taxon>
        <taxon>Gunneridae</taxon>
        <taxon>Pentapetalae</taxon>
        <taxon>asterids</taxon>
        <taxon>campanulids</taxon>
        <taxon>Aquifoliales</taxon>
        <taxon>Aquifoliaceae</taxon>
        <taxon>Ilex</taxon>
    </lineage>
</organism>
<dbReference type="InterPro" id="IPR045899">
    <property type="entry name" value="ATL71-like"/>
</dbReference>
<dbReference type="EMBL" id="CAUOFW020001517">
    <property type="protein sequence ID" value="CAK9145962.1"/>
    <property type="molecule type" value="Genomic_DNA"/>
</dbReference>
<feature type="compositionally biased region" description="Polar residues" evidence="15">
    <location>
        <begin position="1"/>
        <end position="16"/>
    </location>
</feature>
<evidence type="ECO:0000256" key="8">
    <source>
        <dbReference type="ARBA" id="ARBA00022771"/>
    </source>
</evidence>